<evidence type="ECO:0000313" key="10">
    <source>
        <dbReference type="EMBL" id="CAL4806768.1"/>
    </source>
</evidence>
<dbReference type="GO" id="GO:0043153">
    <property type="term" value="P:entrainment of circadian clock by photoperiod"/>
    <property type="evidence" value="ECO:0007669"/>
    <property type="project" value="TreeGrafter"/>
</dbReference>
<dbReference type="GO" id="GO:0071949">
    <property type="term" value="F:FAD binding"/>
    <property type="evidence" value="ECO:0007669"/>
    <property type="project" value="TreeGrafter"/>
</dbReference>
<dbReference type="PANTHER" id="PTHR11455:SF18">
    <property type="entry name" value="SI:CH1073-390K14.1"/>
    <property type="match status" value="1"/>
</dbReference>
<evidence type="ECO:0000256" key="2">
    <source>
        <dbReference type="ARBA" id="ARBA00022630"/>
    </source>
</evidence>
<evidence type="ECO:0000256" key="1">
    <source>
        <dbReference type="ARBA" id="ARBA00005862"/>
    </source>
</evidence>
<feature type="site" description="Electron transfer via tryptophanyl radical" evidence="5">
    <location>
        <position position="1901"/>
    </location>
</feature>
<dbReference type="SUPFAM" id="SSF48173">
    <property type="entry name" value="Cryptochrome/photolyase FAD-binding domain"/>
    <property type="match status" value="1"/>
</dbReference>
<dbReference type="GO" id="GO:0005737">
    <property type="term" value="C:cytoplasm"/>
    <property type="evidence" value="ECO:0007669"/>
    <property type="project" value="TreeGrafter"/>
</dbReference>
<proteinExistence type="inferred from homology"/>
<dbReference type="Pfam" id="PF00875">
    <property type="entry name" value="DNA_photolyase"/>
    <property type="match status" value="1"/>
</dbReference>
<evidence type="ECO:0000313" key="9">
    <source>
        <dbReference type="EMBL" id="CAI4019456.1"/>
    </source>
</evidence>
<evidence type="ECO:0000259" key="7">
    <source>
        <dbReference type="PROSITE" id="PS50879"/>
    </source>
</evidence>
<feature type="region of interest" description="Disordered" evidence="6">
    <location>
        <begin position="1489"/>
        <end position="1527"/>
    </location>
</feature>
<dbReference type="EMBL" id="CAMXCT020006751">
    <property type="protein sequence ID" value="CAL1172831.1"/>
    <property type="molecule type" value="Genomic_DNA"/>
</dbReference>
<dbReference type="InterPro" id="IPR014729">
    <property type="entry name" value="Rossmann-like_a/b/a_fold"/>
</dbReference>
<evidence type="ECO:0000256" key="6">
    <source>
        <dbReference type="SAM" id="MobiDB-lite"/>
    </source>
</evidence>
<dbReference type="Gene3D" id="3.30.420.10">
    <property type="entry name" value="Ribonuclease H-like superfamily/Ribonuclease H"/>
    <property type="match status" value="1"/>
</dbReference>
<keyword evidence="2 4" id="KW-0285">Flavoprotein</keyword>
<feature type="binding site" evidence="4">
    <location>
        <begin position="1967"/>
        <end position="1969"/>
    </location>
    <ligand>
        <name>FAD</name>
        <dbReference type="ChEBI" id="CHEBI:57692"/>
    </ligand>
</feature>
<dbReference type="GO" id="GO:0032922">
    <property type="term" value="P:circadian regulation of gene expression"/>
    <property type="evidence" value="ECO:0007669"/>
    <property type="project" value="TreeGrafter"/>
</dbReference>
<keyword evidence="11" id="KW-1185">Reference proteome</keyword>
<organism evidence="9">
    <name type="scientific">Cladocopium goreaui</name>
    <dbReference type="NCBI Taxonomy" id="2562237"/>
    <lineage>
        <taxon>Eukaryota</taxon>
        <taxon>Sar</taxon>
        <taxon>Alveolata</taxon>
        <taxon>Dinophyceae</taxon>
        <taxon>Suessiales</taxon>
        <taxon>Symbiodiniaceae</taxon>
        <taxon>Cladocopium</taxon>
    </lineage>
</organism>
<dbReference type="InterPro" id="IPR036134">
    <property type="entry name" value="Crypto/Photolyase_FAD-like_sf"/>
</dbReference>
<dbReference type="InterPro" id="IPR036155">
    <property type="entry name" value="Crypto/Photolyase_N_sf"/>
</dbReference>
<dbReference type="PROSITE" id="PS50879">
    <property type="entry name" value="RNASE_H_1"/>
    <property type="match status" value="1"/>
</dbReference>
<comment type="cofactor">
    <cofactor evidence="4">
        <name>FAD</name>
        <dbReference type="ChEBI" id="CHEBI:57692"/>
    </cofactor>
    <text evidence="4">Binds 1 FAD per subunit.</text>
</comment>
<dbReference type="InterPro" id="IPR012337">
    <property type="entry name" value="RNaseH-like_sf"/>
</dbReference>
<keyword evidence="3 4" id="KW-0274">FAD</keyword>
<dbReference type="EMBL" id="CAMXCT030006751">
    <property type="protein sequence ID" value="CAL4806768.1"/>
    <property type="molecule type" value="Genomic_DNA"/>
</dbReference>
<dbReference type="SUPFAM" id="SSF56219">
    <property type="entry name" value="DNase I-like"/>
    <property type="match status" value="1"/>
</dbReference>
<feature type="site" description="Electron transfer via tryptophanyl radical" evidence="5">
    <location>
        <position position="1977"/>
    </location>
</feature>
<feature type="region of interest" description="Disordered" evidence="6">
    <location>
        <begin position="84"/>
        <end position="107"/>
    </location>
</feature>
<dbReference type="InterPro" id="IPR002156">
    <property type="entry name" value="RNaseH_domain"/>
</dbReference>
<dbReference type="Gene3D" id="3.40.50.620">
    <property type="entry name" value="HUPs"/>
    <property type="match status" value="1"/>
</dbReference>
<dbReference type="InterPro" id="IPR006050">
    <property type="entry name" value="DNA_photolyase_N"/>
</dbReference>
<reference evidence="10 11" key="2">
    <citation type="submission" date="2024-05" db="EMBL/GenBank/DDBJ databases">
        <authorList>
            <person name="Chen Y."/>
            <person name="Shah S."/>
            <person name="Dougan E. K."/>
            <person name="Thang M."/>
            <person name="Chan C."/>
        </authorList>
    </citation>
    <scope>NUCLEOTIDE SEQUENCE [LARGE SCALE GENOMIC DNA]</scope>
</reference>
<evidence type="ECO:0000256" key="4">
    <source>
        <dbReference type="PIRSR" id="PIRSR602081-1"/>
    </source>
</evidence>
<dbReference type="GO" id="GO:0003904">
    <property type="term" value="F:deoxyribodipyrimidine photo-lyase activity"/>
    <property type="evidence" value="ECO:0007669"/>
    <property type="project" value="TreeGrafter"/>
</dbReference>
<feature type="region of interest" description="Disordered" evidence="6">
    <location>
        <begin position="2488"/>
        <end position="2521"/>
    </location>
</feature>
<name>A0A9P1GQR9_9DINO</name>
<dbReference type="InterPro" id="IPR005101">
    <property type="entry name" value="Cryptochr/Photolyase_FAD-bd"/>
</dbReference>
<dbReference type="SUPFAM" id="SSF52425">
    <property type="entry name" value="Cryptochrome/photolyase, N-terminal domain"/>
    <property type="match status" value="1"/>
</dbReference>
<dbReference type="GO" id="GO:0005634">
    <property type="term" value="C:nucleus"/>
    <property type="evidence" value="ECO:0007669"/>
    <property type="project" value="TreeGrafter"/>
</dbReference>
<dbReference type="InterPro" id="IPR036691">
    <property type="entry name" value="Endo/exonu/phosph_ase_sf"/>
</dbReference>
<feature type="binding site" evidence="4">
    <location>
        <begin position="1816"/>
        <end position="1820"/>
    </location>
    <ligand>
        <name>FAD</name>
        <dbReference type="ChEBI" id="CHEBI:57692"/>
    </ligand>
</feature>
<dbReference type="SUPFAM" id="SSF53098">
    <property type="entry name" value="Ribonuclease H-like"/>
    <property type="match status" value="1"/>
</dbReference>
<evidence type="ECO:0000313" key="11">
    <source>
        <dbReference type="Proteomes" id="UP001152797"/>
    </source>
</evidence>
<dbReference type="PANTHER" id="PTHR11455">
    <property type="entry name" value="CRYPTOCHROME"/>
    <property type="match status" value="1"/>
</dbReference>
<dbReference type="GO" id="GO:0003677">
    <property type="term" value="F:DNA binding"/>
    <property type="evidence" value="ECO:0007669"/>
    <property type="project" value="TreeGrafter"/>
</dbReference>
<comment type="similarity">
    <text evidence="1">Belongs to the DNA photolyase class-1 family.</text>
</comment>
<dbReference type="PROSITE" id="PS51645">
    <property type="entry name" value="PHR_CRY_ALPHA_BETA"/>
    <property type="match status" value="1"/>
</dbReference>
<dbReference type="GO" id="GO:0004523">
    <property type="term" value="F:RNA-DNA hybrid ribonuclease activity"/>
    <property type="evidence" value="ECO:0007669"/>
    <property type="project" value="InterPro"/>
</dbReference>
<feature type="domain" description="RNase H type-1" evidence="7">
    <location>
        <begin position="1278"/>
        <end position="1435"/>
    </location>
</feature>
<gene>
    <name evidence="9" type="ORF">C1SCF055_LOCUS43953</name>
</gene>
<dbReference type="Gene3D" id="3.60.10.10">
    <property type="entry name" value="Endonuclease/exonuclease/phosphatase"/>
    <property type="match status" value="1"/>
</dbReference>
<evidence type="ECO:0000259" key="8">
    <source>
        <dbReference type="PROSITE" id="PS51645"/>
    </source>
</evidence>
<dbReference type="InterPro" id="IPR002081">
    <property type="entry name" value="Cryptochrome/DNA_photolyase_1"/>
</dbReference>
<accession>A0A9P1GQR9</accession>
<sequence length="2566" mass="289085">MDLQTKLATLLQQHGVPAEAVPERVQQVTLKVGVSSIKEAFEAKNCWAYLKAIASRPSISMRLVLPDELSRHVAATAATKFGAQVTQAKQKKKKQEHKAPPRPLNPDPEHLVLAHTSFQDPDGDVVEQIPFNDVNPNQGKSQLKEVTGNLKDELAAAMDQKFAELQLDAKHQEPDGFAEHKADSLQRFAKLETSLGEMQAQQLQFSGWFTNLHQQAQLAETSIQGIQYTLNTHQAELQGLHQEIKGVSEQVGQAVHSALQNHKAEVSHDLDTRFDRLEALFSNKKHRMTANFGRGPARQKLESGMRQPNKMEALAVSQGAGIWTYAETQLSAFTQVSSSKALKFAARQDNRLLRTYFSAPAPLRSRSDWAGTWTGVACTSDFGSKQLRIDWPPDLWNSGRVLATQHQIGHHSVTVVSLYGLPRGPTWPQATSLMNDILAFLTKTFIYGHSGLVAICGDFNFSPHELEHFHLWRAAGWQSAQDMASMRWGHQWQPTCKGATERDLIWLSPAAQTLCNEVHIEDLFADHSSVSVTLAISEAPASVLTWPRPQEISWDQVEVDQWHEHCWSCNMVESDDATDFMAKFSRSMAKYDKSHAAVFKDLRDPAPDQIDSLWTSKDFTVLAVRPGSKAVLLDAPVFPLERPAWYHNGCGLSVAGYQDEMLVFSQWPELEVGDVITLCSHTSSDAEVHEKLMALWKPRWQQLHAVDPDHWTRIINFIQGYMPSFEFVLPDITPAQWMRTVKRFKPTAARGADGYAKQDLLYMSPAHVQNLLQFLMRIELEGQAWPQQLTEGIVLALAKHSEAHEAGSYRPIVLFSIIYRCWGSLRSRQLLRMIESFVHSVHNHLSAALTSDIGFAEGDPLSVPAMAILDWALHVYQAQFAPLTRTLSFVDNISMMSLSALHLVWAFFSLRSFLDLWGLEIDIGKSYAWSTLAQTRALISTLGLRIVEDVSELGGSLTLCSSTRVRVFLARGASLERRWTRLRISKAPLVQKLMCIPMVFWASALHGALGCVFADGHIHQLRKKAVAALGLKIGGSNPMLRLSLSQPATADPGFYHLRHCVFDFRRICDKTPDLLVQWRTFMAHFTGRKLTGPFYKIVDLFSMLGWSIGMPPLFTDHDGFIHNLLQLPNAALELLLHDAWLQYVAHQVTHRRTMHDLAGLCKELTLLDRSHMTPQELGRTMALQSGAFISDWSHAKFDPTKTSICSRCLVPNTLPHWFRCPMFDAVRAQMQETFDWLNELPDCMVHHLLVPRCRFELDFKAYLLHIEDNTGCFHSTPGEGVQNLFSDGSFFSDNPKYVGVGAWSLVNATTGCIIGTGHLHGLVQSISRAELCGALAAIKWASHYQVAVHLWSDSKYTVDGIKALLDGQWHVHASLCENHDLWRQLADLLIDLPDGLFQVSWIPSHLDLTLCTTTLEEWIAVWNNVADELAVRTNASRSDEYHQLKHGAQQHFALWAERIRSIRQFYFLVADVRHLTWLVPSDLRTLAAVPDSPDRPRDASSTKITKRNRWRREKKEEAALPTPQVPAPLPVAEPLPMAMGREALPASGAIRSLCIVWLRDDMRLQDNPALSFATKFDAVVPVFILESEQQVTGAARKTGTSAGVWEIVRKLVRGMISSECNAPQKATWVAFNRRCEAWQQRVDQETTEALQREGLKVKSFPGNVLYEPQELQPIERWQIWRKKVRTEEAEWNGQKAKNKSEDSEHISGFGSYRFFSHALEQLGAPPAPVPGVTQLPPVPPSLSPSVDLSFLGRTAGRGFSSAKGVGSCGDWAAGIKAWWKVGEEAALQRLEHFLQKVLSSGDFEGRKRLLSDEKNTSELSPYIRFGEISVKFIYAAAKQYAQRTDQRIFADSGYAYDQERPKANATFLRRFVWRDLAYWFLWEFPSLPVTSLRPQYEEQIWSGTAAQLKRWQRGSTGFPLVDAAMQQLWQVGWIPNYLRHVVAQMLIEYLDISWKRGLEWFEWTLVDADVAINSFMWQNGGHSGPDQWDFVLHPVNAAKSCDPDGSYVRRWLPFLSQCPTEYIHRPWELPMGRRHGLTPPILLDLDAARKQHCRHVLQLRKRHPEMIARNGHEWLRLPGRKGLLAKVVTRQEFRADTEDFIFYQSRPGRFGRKAAPAAASGRGGRLPDANQAILAEDSAPDPPPATLNAVTFRTIFTKMDFVERIREVRYRGKCPRILTAEETLLINSFYLRFSQKARAHGIKVTSPVCSQWTQKYKPEAPLEKRSYEWYFPDTKERLHLGLHDAKEEEDLWIFLRQLTGLEDIKTAKEYVWQNAGKYGLEEFRREEVALLLGAMVRWSEKARMTGLLSSTKLMAIKEDGKSLEFLLSNGDKICLSTVKVPAVPEDDMSEEEDLWKWLLDLSRVPAEGLLQPQLSPQVQADLIRRLASHHSAGPLYNLAVAHRRLKVHKMATVALPRRRPSLRPGNVRCAELPSKAKTKDVHVAGAGGIKLWILLGPHQCIPALLRLRTEHSLEQLLLNGQVGSGMPSLRSNLLRRSKPPSPLPPGSALDPKAPALPAQEATAASPFVDPRLALATSPFAVLSPSYFAPTGPSTAAPWPPPTAVFL</sequence>
<reference evidence="9" key="1">
    <citation type="submission" date="2022-10" db="EMBL/GenBank/DDBJ databases">
        <authorList>
            <person name="Chen Y."/>
            <person name="Dougan E. K."/>
            <person name="Chan C."/>
            <person name="Rhodes N."/>
            <person name="Thang M."/>
        </authorList>
    </citation>
    <scope>NUCLEOTIDE SEQUENCE</scope>
</reference>
<feature type="domain" description="Photolyase/cryptochrome alpha/beta" evidence="8">
    <location>
        <begin position="1552"/>
        <end position="1665"/>
    </location>
</feature>
<dbReference type="InterPro" id="IPR036397">
    <property type="entry name" value="RNaseH_sf"/>
</dbReference>
<dbReference type="Gene3D" id="1.25.40.80">
    <property type="match status" value="1"/>
</dbReference>
<dbReference type="Gene3D" id="1.10.579.10">
    <property type="entry name" value="DNA Cyclobutane Dipyrimidine Photolyase, subunit A, domain 3"/>
    <property type="match status" value="1"/>
</dbReference>
<dbReference type="OrthoDB" id="435881at2759"/>
<comment type="caution">
    <text evidence="9">The sequence shown here is derived from an EMBL/GenBank/DDBJ whole genome shotgun (WGS) entry which is preliminary data.</text>
</comment>
<evidence type="ECO:0000256" key="3">
    <source>
        <dbReference type="ARBA" id="ARBA00022827"/>
    </source>
</evidence>
<feature type="compositionally biased region" description="Low complexity" evidence="6">
    <location>
        <begin position="2506"/>
        <end position="2521"/>
    </location>
</feature>
<dbReference type="EMBL" id="CAMXCT010006751">
    <property type="protein sequence ID" value="CAI4019456.1"/>
    <property type="molecule type" value="Genomic_DNA"/>
</dbReference>
<dbReference type="Proteomes" id="UP001152797">
    <property type="component" value="Unassembled WGS sequence"/>
</dbReference>
<evidence type="ECO:0000256" key="5">
    <source>
        <dbReference type="PIRSR" id="PIRSR602081-2"/>
    </source>
</evidence>
<dbReference type="Pfam" id="PF00075">
    <property type="entry name" value="RNase_H"/>
    <property type="match status" value="1"/>
</dbReference>
<dbReference type="PRINTS" id="PR00147">
    <property type="entry name" value="DNAPHOTLYASE"/>
</dbReference>
<dbReference type="Pfam" id="PF03441">
    <property type="entry name" value="FAD_binding_7"/>
    <property type="match status" value="1"/>
</dbReference>
<feature type="binding site" evidence="4">
    <location>
        <position position="1867"/>
    </location>
    <ligand>
        <name>FAD</name>
        <dbReference type="ChEBI" id="CHEBI:57692"/>
    </ligand>
</feature>
<protein>
    <submittedName>
        <fullName evidence="10">Deoxyribodipyrimidine photo-lyase (Cyclobutan e pyrimidine dimer photolyase) (CPD photolyase) (DNA photolyase PhrA) (Photoreactivating enzyme PhrA)</fullName>
    </submittedName>
</protein>
<feature type="site" description="Electron transfer via tryptophanyl radical" evidence="5">
    <location>
        <position position="1954"/>
    </location>
</feature>